<proteinExistence type="predicted"/>
<evidence type="ECO:0000313" key="2">
    <source>
        <dbReference type="Proteomes" id="UP000287651"/>
    </source>
</evidence>
<dbReference type="Proteomes" id="UP000287651">
    <property type="component" value="Unassembled WGS sequence"/>
</dbReference>
<dbReference type="PANTHER" id="PTHR31818">
    <property type="entry name" value="O-FUCOSYLTRANSFERASE 16"/>
    <property type="match status" value="1"/>
</dbReference>
<organism evidence="1 2">
    <name type="scientific">Ensete ventricosum</name>
    <name type="common">Abyssinian banana</name>
    <name type="synonym">Musa ensete</name>
    <dbReference type="NCBI Taxonomy" id="4639"/>
    <lineage>
        <taxon>Eukaryota</taxon>
        <taxon>Viridiplantae</taxon>
        <taxon>Streptophyta</taxon>
        <taxon>Embryophyta</taxon>
        <taxon>Tracheophyta</taxon>
        <taxon>Spermatophyta</taxon>
        <taxon>Magnoliopsida</taxon>
        <taxon>Liliopsida</taxon>
        <taxon>Zingiberales</taxon>
        <taxon>Musaceae</taxon>
        <taxon>Ensete</taxon>
    </lineage>
</organism>
<comment type="caution">
    <text evidence="1">The sequence shown here is derived from an EMBL/GenBank/DDBJ whole genome shotgun (WGS) entry which is preliminary data.</text>
</comment>
<sequence length="124" mass="13931">MTWETFSSKVRTFQKGFMGEPDELRPGRGEFHEYPAACICEGSKVAHSNSNDQTEVSHKNGISNVSRSAGEAIDYHSSNEDSDWIDLDYGENTPLGRSFSNGTESEYDIFIRQEDPELDEVLSD</sequence>
<dbReference type="EMBL" id="AMZH03004358">
    <property type="protein sequence ID" value="RRT69390.1"/>
    <property type="molecule type" value="Genomic_DNA"/>
</dbReference>
<protein>
    <submittedName>
        <fullName evidence="1">Uncharacterized protein</fullName>
    </submittedName>
</protein>
<evidence type="ECO:0000313" key="1">
    <source>
        <dbReference type="EMBL" id="RRT69390.1"/>
    </source>
</evidence>
<dbReference type="AlphaFoldDB" id="A0A426ZZI8"/>
<gene>
    <name evidence="1" type="ORF">B296_00008369</name>
</gene>
<reference evidence="1 2" key="1">
    <citation type="journal article" date="2014" name="Agronomy (Basel)">
        <title>A Draft Genome Sequence for Ensete ventricosum, the Drought-Tolerant Tree Against Hunger.</title>
        <authorList>
            <person name="Harrison J."/>
            <person name="Moore K.A."/>
            <person name="Paszkiewicz K."/>
            <person name="Jones T."/>
            <person name="Grant M."/>
            <person name="Ambacheew D."/>
            <person name="Muzemil S."/>
            <person name="Studholme D.J."/>
        </authorList>
    </citation>
    <scope>NUCLEOTIDE SEQUENCE [LARGE SCALE GENOMIC DNA]</scope>
</reference>
<dbReference type="PANTHER" id="PTHR31818:SF1">
    <property type="entry name" value="O-FUCOSYLTRANSFERASE 16"/>
    <property type="match status" value="1"/>
</dbReference>
<name>A0A426ZZI8_ENSVE</name>
<accession>A0A426ZZI8</accession>